<dbReference type="Gene3D" id="2.60.120.10">
    <property type="entry name" value="Jelly Rolls"/>
    <property type="match status" value="1"/>
</dbReference>
<keyword evidence="1" id="KW-0805">Transcription regulation</keyword>
<organism evidence="6 7">
    <name type="scientific">Bradyrhizobium erythrophlei</name>
    <dbReference type="NCBI Taxonomy" id="1437360"/>
    <lineage>
        <taxon>Bacteria</taxon>
        <taxon>Pseudomonadati</taxon>
        <taxon>Pseudomonadota</taxon>
        <taxon>Alphaproteobacteria</taxon>
        <taxon>Hyphomicrobiales</taxon>
        <taxon>Nitrobacteraceae</taxon>
        <taxon>Bradyrhizobium</taxon>
    </lineage>
</organism>
<dbReference type="Pfam" id="PF02311">
    <property type="entry name" value="AraC_binding"/>
    <property type="match status" value="1"/>
</dbReference>
<evidence type="ECO:0000256" key="4">
    <source>
        <dbReference type="ARBA" id="ARBA00023163"/>
    </source>
</evidence>
<name>A0A1M5V3W5_9BRAD</name>
<keyword evidence="3" id="KW-0010">Activator</keyword>
<gene>
    <name evidence="6" type="ORF">SAMN05444169_8890</name>
</gene>
<dbReference type="AlphaFoldDB" id="A0A1M5V3W5"/>
<dbReference type="SMART" id="SM00342">
    <property type="entry name" value="HTH_ARAC"/>
    <property type="match status" value="1"/>
</dbReference>
<proteinExistence type="predicted"/>
<reference evidence="6 7" key="1">
    <citation type="submission" date="2016-11" db="EMBL/GenBank/DDBJ databases">
        <authorList>
            <person name="Jaros S."/>
            <person name="Januszkiewicz K."/>
            <person name="Wedrychowicz H."/>
        </authorList>
    </citation>
    <scope>NUCLEOTIDE SEQUENCE [LARGE SCALE GENOMIC DNA]</scope>
    <source>
        <strain evidence="6 7">GAS242</strain>
    </source>
</reference>
<dbReference type="InterPro" id="IPR018060">
    <property type="entry name" value="HTH_AraC"/>
</dbReference>
<keyword evidence="2" id="KW-0238">DNA-binding</keyword>
<evidence type="ECO:0000256" key="1">
    <source>
        <dbReference type="ARBA" id="ARBA00023015"/>
    </source>
</evidence>
<dbReference type="InterPro" id="IPR037923">
    <property type="entry name" value="HTH-like"/>
</dbReference>
<dbReference type="InterPro" id="IPR003313">
    <property type="entry name" value="AraC-bd"/>
</dbReference>
<dbReference type="PRINTS" id="PR00032">
    <property type="entry name" value="HTHARAC"/>
</dbReference>
<dbReference type="InterPro" id="IPR009057">
    <property type="entry name" value="Homeodomain-like_sf"/>
</dbReference>
<dbReference type="PANTHER" id="PTHR43280:SF32">
    <property type="entry name" value="TRANSCRIPTIONAL REGULATORY PROTEIN"/>
    <property type="match status" value="1"/>
</dbReference>
<dbReference type="InterPro" id="IPR047264">
    <property type="entry name" value="Cupin_HpaA-like_N"/>
</dbReference>
<dbReference type="GO" id="GO:0043565">
    <property type="term" value="F:sequence-specific DNA binding"/>
    <property type="evidence" value="ECO:0007669"/>
    <property type="project" value="InterPro"/>
</dbReference>
<dbReference type="InterPro" id="IPR020449">
    <property type="entry name" value="Tscrpt_reg_AraC-type_HTH"/>
</dbReference>
<keyword evidence="4" id="KW-0804">Transcription</keyword>
<dbReference type="SUPFAM" id="SSF51215">
    <property type="entry name" value="Regulatory protein AraC"/>
    <property type="match status" value="1"/>
</dbReference>
<evidence type="ECO:0000256" key="3">
    <source>
        <dbReference type="ARBA" id="ARBA00023159"/>
    </source>
</evidence>
<dbReference type="PROSITE" id="PS01124">
    <property type="entry name" value="HTH_ARAC_FAMILY_2"/>
    <property type="match status" value="1"/>
</dbReference>
<dbReference type="SUPFAM" id="SSF46689">
    <property type="entry name" value="Homeodomain-like"/>
    <property type="match status" value="1"/>
</dbReference>
<dbReference type="InterPro" id="IPR014710">
    <property type="entry name" value="RmlC-like_jellyroll"/>
</dbReference>
<dbReference type="Pfam" id="PF12833">
    <property type="entry name" value="HTH_18"/>
    <property type="match status" value="1"/>
</dbReference>
<dbReference type="EMBL" id="LT670818">
    <property type="protein sequence ID" value="SHH69967.1"/>
    <property type="molecule type" value="Genomic_DNA"/>
</dbReference>
<dbReference type="CDD" id="cd06999">
    <property type="entry name" value="cupin_HpaA-like_N"/>
    <property type="match status" value="1"/>
</dbReference>
<evidence type="ECO:0000256" key="2">
    <source>
        <dbReference type="ARBA" id="ARBA00023125"/>
    </source>
</evidence>
<dbReference type="GO" id="GO:0003700">
    <property type="term" value="F:DNA-binding transcription factor activity"/>
    <property type="evidence" value="ECO:0007669"/>
    <property type="project" value="InterPro"/>
</dbReference>
<feature type="domain" description="HTH araC/xylS-type" evidence="5">
    <location>
        <begin position="186"/>
        <end position="284"/>
    </location>
</feature>
<accession>A0A1M5V3W5</accession>
<evidence type="ECO:0000259" key="5">
    <source>
        <dbReference type="PROSITE" id="PS01124"/>
    </source>
</evidence>
<evidence type="ECO:0000313" key="7">
    <source>
        <dbReference type="Proteomes" id="UP000190675"/>
    </source>
</evidence>
<dbReference type="Gene3D" id="1.10.10.60">
    <property type="entry name" value="Homeodomain-like"/>
    <property type="match status" value="1"/>
</dbReference>
<dbReference type="Proteomes" id="UP000190675">
    <property type="component" value="Chromosome I"/>
</dbReference>
<dbReference type="PANTHER" id="PTHR43280">
    <property type="entry name" value="ARAC-FAMILY TRANSCRIPTIONAL REGULATOR"/>
    <property type="match status" value="1"/>
</dbReference>
<sequence>MQKTAASHTVQTYNLFGEAGDLPDVVHCETIAARSVLHEWEFAPHRHARLHQILLIERGSGQATLEGRIHALRPMRVVNVPVGHVHGFTFKPGTQGWVLTVAAEMLDEVLTPLEGLRRVLAHSAVLRGTAQMRMAMQQVFAEFAGREFARAHVLRALSGALIGLVARELAAGGRAPGGLAKSDLFVRFEALLEQHFLQHWTVSDYAAALSITPTHLSRLARSATGHAASKLILDRVIREARRNLVYTNLPVSMIAYALGFNDPAYFSRIFSASTGLSPRSFRDKVHASA</sequence>
<protein>
    <submittedName>
        <fullName evidence="6">Transcriptional regulator, AraC family</fullName>
    </submittedName>
</protein>
<evidence type="ECO:0000313" key="6">
    <source>
        <dbReference type="EMBL" id="SHH69967.1"/>
    </source>
</evidence>